<dbReference type="AlphaFoldDB" id="A0A4Q7IPJ0"/>
<gene>
    <name evidence="1" type="ORF">C1E23_08400</name>
</gene>
<sequence length="114" mass="13300">MRKSDKKIDNQLRESLTQVCDAALKDIEGFQWLTHQANYSDFPNSLKITCVFDTNEQLNDYLNSSQNTYLLNLIRKELNMMKLKIKSVAKVVRYDSEENCLAEHNGNWARRLGN</sequence>
<evidence type="ECO:0000313" key="2">
    <source>
        <dbReference type="Proteomes" id="UP000291338"/>
    </source>
</evidence>
<dbReference type="EMBL" id="PPSX01000023">
    <property type="protein sequence ID" value="RZQ53655.1"/>
    <property type="molecule type" value="Genomic_DNA"/>
</dbReference>
<dbReference type="Proteomes" id="UP000291338">
    <property type="component" value="Unassembled WGS sequence"/>
</dbReference>
<comment type="caution">
    <text evidence="1">The sequence shown here is derived from an EMBL/GenBank/DDBJ whole genome shotgun (WGS) entry which is preliminary data.</text>
</comment>
<evidence type="ECO:0000313" key="1">
    <source>
        <dbReference type="EMBL" id="RZQ53655.1"/>
    </source>
</evidence>
<accession>A0A4Q7IPJ0</accession>
<reference evidence="1 2" key="1">
    <citation type="submission" date="2018-01" db="EMBL/GenBank/DDBJ databases">
        <title>Co-occurrence of chitin degradation, pigmentation and bioactivity in marine Pseudoalteromonas.</title>
        <authorList>
            <person name="Paulsen S."/>
            <person name="Gram L."/>
            <person name="Machado H."/>
        </authorList>
    </citation>
    <scope>NUCLEOTIDE SEQUENCE [LARGE SCALE GENOMIC DNA]</scope>
    <source>
        <strain evidence="1 2">S3898</strain>
    </source>
</reference>
<proteinExistence type="predicted"/>
<name>A0A4Q7IPJ0_9GAMM</name>
<protein>
    <submittedName>
        <fullName evidence="1">Fis family transcriptional regulator</fullName>
    </submittedName>
</protein>
<dbReference type="RefSeq" id="WP_130255132.1">
    <property type="nucleotide sequence ID" value="NZ_PPSX01000023.1"/>
</dbReference>
<organism evidence="1 2">
    <name type="scientific">Pseudoalteromonas phenolica</name>
    <dbReference type="NCBI Taxonomy" id="161398"/>
    <lineage>
        <taxon>Bacteria</taxon>
        <taxon>Pseudomonadati</taxon>
        <taxon>Pseudomonadota</taxon>
        <taxon>Gammaproteobacteria</taxon>
        <taxon>Alteromonadales</taxon>
        <taxon>Pseudoalteromonadaceae</taxon>
        <taxon>Pseudoalteromonas</taxon>
    </lineage>
</organism>